<dbReference type="PANTHER" id="PTHR43390">
    <property type="entry name" value="SIGNAL PEPTIDASE I"/>
    <property type="match status" value="1"/>
</dbReference>
<comment type="catalytic activity">
    <reaction evidence="1 7">
        <text>Cleavage of hydrophobic, N-terminal signal or leader sequences from secreted and periplasmic proteins.</text>
        <dbReference type="EC" id="3.4.21.89"/>
    </reaction>
</comment>
<dbReference type="SUPFAM" id="SSF51306">
    <property type="entry name" value="LexA/Signal peptidase"/>
    <property type="match status" value="1"/>
</dbReference>
<dbReference type="InterPro" id="IPR019533">
    <property type="entry name" value="Peptidase_S26"/>
</dbReference>
<evidence type="ECO:0000256" key="3">
    <source>
        <dbReference type="ARBA" id="ARBA00013208"/>
    </source>
</evidence>
<evidence type="ECO:0000256" key="6">
    <source>
        <dbReference type="PIRSR" id="PIRSR600223-1"/>
    </source>
</evidence>
<dbReference type="InterPro" id="IPR019758">
    <property type="entry name" value="Pept_S26A_signal_pept_1_CS"/>
</dbReference>
<dbReference type="GO" id="GO:0009003">
    <property type="term" value="F:signal peptidase activity"/>
    <property type="evidence" value="ECO:0007669"/>
    <property type="project" value="UniProtKB-EC"/>
</dbReference>
<dbReference type="PROSITE" id="PS00760">
    <property type="entry name" value="SPASE_I_2"/>
    <property type="match status" value="1"/>
</dbReference>
<evidence type="ECO:0000256" key="7">
    <source>
        <dbReference type="RuleBase" id="RU362042"/>
    </source>
</evidence>
<keyword evidence="5 7" id="KW-0378">Hydrolase</keyword>
<dbReference type="GO" id="GO:0006465">
    <property type="term" value="P:signal peptide processing"/>
    <property type="evidence" value="ECO:0007669"/>
    <property type="project" value="InterPro"/>
</dbReference>
<feature type="active site" evidence="6">
    <location>
        <position position="104"/>
    </location>
</feature>
<keyword evidence="7" id="KW-1133">Transmembrane helix</keyword>
<accession>A0A1Z3NB23</accession>
<dbReference type="InterPro" id="IPR000223">
    <property type="entry name" value="Pept_S26A_signal_pept_1"/>
</dbReference>
<dbReference type="EC" id="3.4.21.89" evidence="3 7"/>
<sequence length="263" mass="30606">MSDKQQVKSWDFRTKHFWTEGWGSLFLAVFIALFIRWGFIEAYVIPSGSMLPSLLIHDHIFVNKLTYGLRVPFSEKWLVKFNEPERGEVIVFKYPKDMSTFFIKRIVGEPGDKVYYENGTLYINDKPVEKKVPANMDDFAWLRDADFQRDGNINDSKENYVEFTEVLPPGKGAKEGKEHAILLRKGDIYETFGPVTIPDDHLFVMGDNRMNSSDSRVWGFLPKQNILGRAMFVWLSCEETVPMLPFLCNPLTIRWGRFFHSVN</sequence>
<dbReference type="PANTHER" id="PTHR43390:SF1">
    <property type="entry name" value="CHLOROPLAST PROCESSING PEPTIDASE"/>
    <property type="match status" value="1"/>
</dbReference>
<proteinExistence type="inferred from homology"/>
<keyword evidence="7" id="KW-0812">Transmembrane</keyword>
<dbReference type="AlphaFoldDB" id="A0A1Z3NB23"/>
<dbReference type="PROSITE" id="PS00761">
    <property type="entry name" value="SPASE_I_3"/>
    <property type="match status" value="1"/>
</dbReference>
<evidence type="ECO:0000259" key="8">
    <source>
        <dbReference type="Pfam" id="PF10502"/>
    </source>
</evidence>
<comment type="similarity">
    <text evidence="2 7">Belongs to the peptidase S26 family.</text>
</comment>
<dbReference type="NCBIfam" id="TIGR02227">
    <property type="entry name" value="sigpep_I_bact"/>
    <property type="match status" value="1"/>
</dbReference>
<keyword evidence="7" id="KW-0472">Membrane</keyword>
<name>A0A1Z3NB23_BDEBC</name>
<dbReference type="GO" id="GO:0016020">
    <property type="term" value="C:membrane"/>
    <property type="evidence" value="ECO:0007669"/>
    <property type="project" value="UniProtKB-SubCell"/>
</dbReference>
<dbReference type="InterPro" id="IPR036286">
    <property type="entry name" value="LexA/Signal_pep-like_sf"/>
</dbReference>
<dbReference type="EMBL" id="CP020946">
    <property type="protein sequence ID" value="ASD64647.1"/>
    <property type="molecule type" value="Genomic_DNA"/>
</dbReference>
<reference evidence="9 10" key="1">
    <citation type="submission" date="2017-04" db="EMBL/GenBank/DDBJ databases">
        <title>Whole genome sequence of Bdellovibrio bacteriovorus strain SSB218315.</title>
        <authorList>
            <person name="Oyedara O."/>
            <person name="Rodriguez-Perez M.A."/>
        </authorList>
    </citation>
    <scope>NUCLEOTIDE SEQUENCE [LARGE SCALE GENOMIC DNA]</scope>
    <source>
        <strain evidence="9 10">SSB218315</strain>
    </source>
</reference>
<dbReference type="Proteomes" id="UP000197003">
    <property type="component" value="Chromosome"/>
</dbReference>
<dbReference type="PRINTS" id="PR00727">
    <property type="entry name" value="LEADERPTASE"/>
</dbReference>
<organism evidence="9 10">
    <name type="scientific">Bdellovibrio bacteriovorus</name>
    <dbReference type="NCBI Taxonomy" id="959"/>
    <lineage>
        <taxon>Bacteria</taxon>
        <taxon>Pseudomonadati</taxon>
        <taxon>Bdellovibrionota</taxon>
        <taxon>Bdellovibrionia</taxon>
        <taxon>Bdellovibrionales</taxon>
        <taxon>Pseudobdellovibrionaceae</taxon>
        <taxon>Bdellovibrio</taxon>
    </lineage>
</organism>
<keyword evidence="7" id="KW-0645">Protease</keyword>
<evidence type="ECO:0000256" key="2">
    <source>
        <dbReference type="ARBA" id="ARBA00009370"/>
    </source>
</evidence>
<dbReference type="CDD" id="cd06530">
    <property type="entry name" value="S26_SPase_I"/>
    <property type="match status" value="1"/>
</dbReference>
<dbReference type="OrthoDB" id="150137at2"/>
<gene>
    <name evidence="9" type="ORF">B9G79_14255</name>
</gene>
<protein>
    <recommendedName>
        <fullName evidence="4 7">Signal peptidase I</fullName>
        <ecNumber evidence="3 7">3.4.21.89</ecNumber>
    </recommendedName>
</protein>
<evidence type="ECO:0000256" key="5">
    <source>
        <dbReference type="ARBA" id="ARBA00022801"/>
    </source>
</evidence>
<dbReference type="RefSeq" id="WP_088566100.1">
    <property type="nucleotide sequence ID" value="NZ_CP020946.1"/>
</dbReference>
<feature type="active site" evidence="6">
    <location>
        <position position="49"/>
    </location>
</feature>
<evidence type="ECO:0000256" key="1">
    <source>
        <dbReference type="ARBA" id="ARBA00000677"/>
    </source>
</evidence>
<evidence type="ECO:0000313" key="9">
    <source>
        <dbReference type="EMBL" id="ASD64647.1"/>
    </source>
</evidence>
<dbReference type="InterPro" id="IPR019757">
    <property type="entry name" value="Pept_S26A_signal_pept_1_Lys-AS"/>
</dbReference>
<dbReference type="GO" id="GO:0004252">
    <property type="term" value="F:serine-type endopeptidase activity"/>
    <property type="evidence" value="ECO:0007669"/>
    <property type="project" value="InterPro"/>
</dbReference>
<evidence type="ECO:0000256" key="4">
    <source>
        <dbReference type="ARBA" id="ARBA00019232"/>
    </source>
</evidence>
<feature type="domain" description="Peptidase S26" evidence="8">
    <location>
        <begin position="24"/>
        <end position="234"/>
    </location>
</feature>
<dbReference type="Pfam" id="PF10502">
    <property type="entry name" value="Peptidase_S26"/>
    <property type="match status" value="1"/>
</dbReference>
<evidence type="ECO:0000313" key="10">
    <source>
        <dbReference type="Proteomes" id="UP000197003"/>
    </source>
</evidence>
<dbReference type="Gene3D" id="2.10.109.10">
    <property type="entry name" value="Umud Fragment, subunit A"/>
    <property type="match status" value="1"/>
</dbReference>
<feature type="transmembrane region" description="Helical" evidence="7">
    <location>
        <begin position="21"/>
        <end position="39"/>
    </location>
</feature>
<comment type="subcellular location">
    <subcellularLocation>
        <location evidence="7">Membrane</location>
        <topology evidence="7">Single-pass type II membrane protein</topology>
    </subcellularLocation>
</comment>